<evidence type="ECO:0000259" key="6">
    <source>
        <dbReference type="Pfam" id="PF16188"/>
    </source>
</evidence>
<dbReference type="EMBL" id="LGIA01000182">
    <property type="protein sequence ID" value="KOH43538.1"/>
    <property type="molecule type" value="Genomic_DNA"/>
</dbReference>
<dbReference type="Gene3D" id="3.90.230.10">
    <property type="entry name" value="Creatinase/methionine aminopeptidase superfamily"/>
    <property type="match status" value="1"/>
</dbReference>
<dbReference type="SUPFAM" id="SSF55920">
    <property type="entry name" value="Creatinase/aminopeptidase"/>
    <property type="match status" value="1"/>
</dbReference>
<dbReference type="Proteomes" id="UP000036958">
    <property type="component" value="Unassembled WGS sequence"/>
</dbReference>
<accession>A0A0L8V594</accession>
<dbReference type="InterPro" id="IPR032416">
    <property type="entry name" value="Peptidase_M24_C"/>
</dbReference>
<dbReference type="InterPro" id="IPR000994">
    <property type="entry name" value="Pept_M24"/>
</dbReference>
<evidence type="ECO:0000256" key="3">
    <source>
        <dbReference type="ARBA" id="ARBA00022801"/>
    </source>
</evidence>
<dbReference type="Pfam" id="PF16189">
    <property type="entry name" value="Creatinase_N_2"/>
    <property type="match status" value="1"/>
</dbReference>
<evidence type="ECO:0000256" key="1">
    <source>
        <dbReference type="ARBA" id="ARBA00008766"/>
    </source>
</evidence>
<dbReference type="InterPro" id="IPR036005">
    <property type="entry name" value="Creatinase/aminopeptidase-like"/>
</dbReference>
<evidence type="ECO:0000259" key="5">
    <source>
        <dbReference type="Pfam" id="PF01321"/>
    </source>
</evidence>
<dbReference type="FunFam" id="3.90.230.10:FF:000009">
    <property type="entry name" value="xaa-Pro aminopeptidase 2"/>
    <property type="match status" value="1"/>
</dbReference>
<feature type="domain" description="Creatinase N-terminal" evidence="5">
    <location>
        <begin position="1"/>
        <end position="129"/>
    </location>
</feature>
<keyword evidence="8" id="KW-1185">Reference proteome</keyword>
<dbReference type="AlphaFoldDB" id="A0A0L8V594"/>
<dbReference type="Pfam" id="PF16188">
    <property type="entry name" value="Peptidase_M24_C"/>
    <property type="match status" value="1"/>
</dbReference>
<comment type="caution">
    <text evidence="7">The sequence shown here is derived from an EMBL/GenBank/DDBJ whole genome shotgun (WGS) entry which is preliminary data.</text>
</comment>
<evidence type="ECO:0008006" key="9">
    <source>
        <dbReference type="Google" id="ProtNLM"/>
    </source>
</evidence>
<dbReference type="PANTHER" id="PTHR43763">
    <property type="entry name" value="XAA-PRO AMINOPEPTIDASE 1"/>
    <property type="match status" value="1"/>
</dbReference>
<keyword evidence="2" id="KW-0479">Metal-binding</keyword>
<dbReference type="InterPro" id="IPR000587">
    <property type="entry name" value="Creatinase_N"/>
</dbReference>
<organism evidence="7 8">
    <name type="scientific">Sunxiuqinia dokdonensis</name>
    <dbReference type="NCBI Taxonomy" id="1409788"/>
    <lineage>
        <taxon>Bacteria</taxon>
        <taxon>Pseudomonadati</taxon>
        <taxon>Bacteroidota</taxon>
        <taxon>Bacteroidia</taxon>
        <taxon>Marinilabiliales</taxon>
        <taxon>Prolixibacteraceae</taxon>
        <taxon>Sunxiuqinia</taxon>
    </lineage>
</organism>
<sequence length="580" mass="64300">MENANVQACYISGTDPHQSEYLPAYWEARSFITGFSGSAGVVVVTKDRAALWTDSRYFLQATTELEGTGIELMKQRIAGTPEPADWLSITLGAAGTVGADFACLSVNQHNQLSTALNANGLVLRDVGDLLDPIWEDRPPLPTSKIVEHDLQFAGTKRTDKFKDVLQFVKTNGANATVITALDDLAWTFNLRGTDVDFNPVFVGFALLSEDQRTLFVDSEKVDSDLVEKLKDDGVELKAYAAFYDFVSNLHEDSVVMIDPARTNQAVRAAIPKTVKIVEQTSAPTLLKAQKSTFEIIHIRETMKKDGAAMVNLLYWLDQTVGKSPVSEYDVVEKLAFFRSQQEGFQGDSFFPIVGLNSNGAIVHRSVTKETAAEITGEGILLFDSGGQYLGGTTDITRTIALSKPSTQQKRDFTLVLKGMIGLSMARFPTGTVGSNLDAYARMHLWKNGLNYGHGTGHGIGYFLNVHEGPMGIRQEYNEQTIKPGMVLSNEPGIYREGEYGIRIENVIVCTEKEETAFGRFLGFETLTLCPIDLKLVDRKLLSEEELDWLNQYHRKVLKTLSPLLEKEQVDFLKKLTTEIH</sequence>
<evidence type="ECO:0000313" key="8">
    <source>
        <dbReference type="Proteomes" id="UP000036958"/>
    </source>
</evidence>
<dbReference type="PANTHER" id="PTHR43763:SF6">
    <property type="entry name" value="XAA-PRO AMINOPEPTIDASE 1"/>
    <property type="match status" value="1"/>
</dbReference>
<gene>
    <name evidence="7" type="ORF">NC99_36220</name>
</gene>
<proteinExistence type="inferred from homology"/>
<feature type="domain" description="Peptidase M24" evidence="4">
    <location>
        <begin position="297"/>
        <end position="511"/>
    </location>
</feature>
<dbReference type="GO" id="GO:0046872">
    <property type="term" value="F:metal ion binding"/>
    <property type="evidence" value="ECO:0007669"/>
    <property type="project" value="UniProtKB-KW"/>
</dbReference>
<dbReference type="PATRIC" id="fig|1409788.3.peg.3708"/>
<dbReference type="GO" id="GO:0070006">
    <property type="term" value="F:metalloaminopeptidase activity"/>
    <property type="evidence" value="ECO:0007669"/>
    <property type="project" value="InterPro"/>
</dbReference>
<feature type="domain" description="Peptidase M24 C-terminal" evidence="6">
    <location>
        <begin position="520"/>
        <end position="579"/>
    </location>
</feature>
<evidence type="ECO:0000259" key="4">
    <source>
        <dbReference type="Pfam" id="PF00557"/>
    </source>
</evidence>
<dbReference type="Pfam" id="PF00557">
    <property type="entry name" value="Peptidase_M24"/>
    <property type="match status" value="1"/>
</dbReference>
<name>A0A0L8V594_9BACT</name>
<evidence type="ECO:0000313" key="7">
    <source>
        <dbReference type="EMBL" id="KOH43538.1"/>
    </source>
</evidence>
<dbReference type="SUPFAM" id="SSF53092">
    <property type="entry name" value="Creatinase/prolidase N-terminal domain"/>
    <property type="match status" value="1"/>
</dbReference>
<keyword evidence="3" id="KW-0378">Hydrolase</keyword>
<dbReference type="CDD" id="cd01085">
    <property type="entry name" value="APP"/>
    <property type="match status" value="1"/>
</dbReference>
<dbReference type="Pfam" id="PF01321">
    <property type="entry name" value="Creatinase_N"/>
    <property type="match status" value="1"/>
</dbReference>
<dbReference type="InterPro" id="IPR033740">
    <property type="entry name" value="Pept_M24B"/>
</dbReference>
<dbReference type="InterPro" id="IPR050422">
    <property type="entry name" value="X-Pro_aminopeptidase_P"/>
</dbReference>
<evidence type="ECO:0000256" key="2">
    <source>
        <dbReference type="ARBA" id="ARBA00022723"/>
    </source>
</evidence>
<comment type="similarity">
    <text evidence="1">Belongs to the peptidase M24B family.</text>
</comment>
<protein>
    <recommendedName>
        <fullName evidence="9">Xaa-Pro aminopeptidase</fullName>
    </recommendedName>
</protein>
<dbReference type="GO" id="GO:0005737">
    <property type="term" value="C:cytoplasm"/>
    <property type="evidence" value="ECO:0007669"/>
    <property type="project" value="UniProtKB-ARBA"/>
</dbReference>
<dbReference type="InterPro" id="IPR029149">
    <property type="entry name" value="Creatin/AminoP/Spt16_N"/>
</dbReference>
<reference evidence="8" key="1">
    <citation type="submission" date="2015-07" db="EMBL/GenBank/DDBJ databases">
        <title>Genome sequencing of Sunxiuqinia dokdonensis strain SK.</title>
        <authorList>
            <person name="Ahn S."/>
            <person name="Kim B.-C."/>
        </authorList>
    </citation>
    <scope>NUCLEOTIDE SEQUENCE [LARGE SCALE GENOMIC DNA]</scope>
    <source>
        <strain evidence="8">SK</strain>
    </source>
</reference>
<dbReference type="Gene3D" id="3.40.350.10">
    <property type="entry name" value="Creatinase/prolidase N-terminal domain"/>
    <property type="match status" value="2"/>
</dbReference>
<dbReference type="STRING" id="1409788.NC99_36220"/>